<dbReference type="Proteomes" id="UP001058003">
    <property type="component" value="Chromosome"/>
</dbReference>
<dbReference type="PROSITE" id="PS50801">
    <property type="entry name" value="STAS"/>
    <property type="match status" value="1"/>
</dbReference>
<feature type="domain" description="STAS" evidence="1">
    <location>
        <begin position="4"/>
        <end position="103"/>
    </location>
</feature>
<organism evidence="2 3">
    <name type="scientific">Dactylosporangium aurantiacum</name>
    <dbReference type="NCBI Taxonomy" id="35754"/>
    <lineage>
        <taxon>Bacteria</taxon>
        <taxon>Bacillati</taxon>
        <taxon>Actinomycetota</taxon>
        <taxon>Actinomycetes</taxon>
        <taxon>Micromonosporales</taxon>
        <taxon>Micromonosporaceae</taxon>
        <taxon>Dactylosporangium</taxon>
    </lineage>
</organism>
<dbReference type="SUPFAM" id="SSF52091">
    <property type="entry name" value="SpoIIaa-like"/>
    <property type="match status" value="1"/>
</dbReference>
<dbReference type="AlphaFoldDB" id="A0A9Q9I847"/>
<evidence type="ECO:0000313" key="3">
    <source>
        <dbReference type="Proteomes" id="UP001058003"/>
    </source>
</evidence>
<accession>A0A9Q9I847</accession>
<dbReference type="RefSeq" id="WP_033366274.1">
    <property type="nucleotide sequence ID" value="NZ_CP073767.1"/>
</dbReference>
<name>A0A9Q9I847_9ACTN</name>
<dbReference type="Gene3D" id="3.30.750.24">
    <property type="entry name" value="STAS domain"/>
    <property type="match status" value="1"/>
</dbReference>
<protein>
    <submittedName>
        <fullName evidence="2">STAS domain-containing protein</fullName>
    </submittedName>
</protein>
<sequence length="103" mass="10867">MSFSVSSSIEHSGAVVISVRGTVEHTTVASLCDTINHDVEQHRPAFVYVDLQYVTYIDAAAVGALDACRRSARNGGTSVLLRNASAAVDRTLQLSGMFGRPGG</sequence>
<dbReference type="InterPro" id="IPR002645">
    <property type="entry name" value="STAS_dom"/>
</dbReference>
<dbReference type="InterPro" id="IPR036513">
    <property type="entry name" value="STAS_dom_sf"/>
</dbReference>
<reference evidence="2" key="1">
    <citation type="submission" date="2021-04" db="EMBL/GenBank/DDBJ databases">
        <title>Dactylosporangium aurantiacum NRRL B-8018 full assembly.</title>
        <authorList>
            <person name="Hartkoorn R.C."/>
            <person name="Beaudoing E."/>
            <person name="Hot D."/>
        </authorList>
    </citation>
    <scope>NUCLEOTIDE SEQUENCE</scope>
    <source>
        <strain evidence="2">NRRL B-8018</strain>
    </source>
</reference>
<dbReference type="CDD" id="cd07043">
    <property type="entry name" value="STAS_anti-anti-sigma_factors"/>
    <property type="match status" value="1"/>
</dbReference>
<evidence type="ECO:0000313" key="2">
    <source>
        <dbReference type="EMBL" id="UWZ51077.1"/>
    </source>
</evidence>
<keyword evidence="3" id="KW-1185">Reference proteome</keyword>
<gene>
    <name evidence="2" type="ORF">Daura_30425</name>
</gene>
<dbReference type="KEGG" id="daur:Daura_30425"/>
<dbReference type="Pfam" id="PF01740">
    <property type="entry name" value="STAS"/>
    <property type="match status" value="1"/>
</dbReference>
<dbReference type="EMBL" id="CP073767">
    <property type="protein sequence ID" value="UWZ51077.1"/>
    <property type="molecule type" value="Genomic_DNA"/>
</dbReference>
<proteinExistence type="predicted"/>
<evidence type="ECO:0000259" key="1">
    <source>
        <dbReference type="PROSITE" id="PS50801"/>
    </source>
</evidence>